<dbReference type="FunFam" id="3.50.50.60:FF:001076">
    <property type="entry name" value="Uncharacterized protein"/>
    <property type="match status" value="1"/>
</dbReference>
<keyword evidence="5" id="KW-0560">Oxidoreductase</keyword>
<keyword evidence="4" id="KW-0274">FAD</keyword>
<evidence type="ECO:0000256" key="4">
    <source>
        <dbReference type="ARBA" id="ARBA00022827"/>
    </source>
</evidence>
<dbReference type="GO" id="GO:0016491">
    <property type="term" value="F:oxidoreductase activity"/>
    <property type="evidence" value="ECO:0007669"/>
    <property type="project" value="UniProtKB-KW"/>
</dbReference>
<dbReference type="InterPro" id="IPR006076">
    <property type="entry name" value="FAD-dep_OxRdtase"/>
</dbReference>
<dbReference type="Pfam" id="PF01266">
    <property type="entry name" value="DAO"/>
    <property type="match status" value="1"/>
</dbReference>
<keyword evidence="3" id="KW-0285">Flavoprotein</keyword>
<accession>C3ZB43</accession>
<dbReference type="InterPro" id="IPR045170">
    <property type="entry name" value="MTOX"/>
</dbReference>
<protein>
    <recommendedName>
        <fullName evidence="7">FAD dependent oxidoreductase domain-containing protein</fullName>
    </recommendedName>
</protein>
<dbReference type="AlphaFoldDB" id="C3ZB43"/>
<dbReference type="STRING" id="7739.C3ZB43"/>
<evidence type="ECO:0000256" key="6">
    <source>
        <dbReference type="SAM" id="Phobius"/>
    </source>
</evidence>
<feature type="domain" description="FAD dependent oxidoreductase" evidence="7">
    <location>
        <begin position="9"/>
        <end position="241"/>
    </location>
</feature>
<dbReference type="PANTHER" id="PTHR10961">
    <property type="entry name" value="PEROXISOMAL SARCOSINE OXIDASE"/>
    <property type="match status" value="1"/>
</dbReference>
<evidence type="ECO:0000256" key="3">
    <source>
        <dbReference type="ARBA" id="ARBA00022630"/>
    </source>
</evidence>
<dbReference type="InParanoid" id="C3ZB43"/>
<organism>
    <name type="scientific">Branchiostoma floridae</name>
    <name type="common">Florida lancelet</name>
    <name type="synonym">Amphioxus</name>
    <dbReference type="NCBI Taxonomy" id="7739"/>
    <lineage>
        <taxon>Eukaryota</taxon>
        <taxon>Metazoa</taxon>
        <taxon>Chordata</taxon>
        <taxon>Cephalochordata</taxon>
        <taxon>Leptocardii</taxon>
        <taxon>Amphioxiformes</taxon>
        <taxon>Branchiostomatidae</taxon>
        <taxon>Branchiostoma</taxon>
    </lineage>
</organism>
<proteinExistence type="inferred from homology"/>
<dbReference type="PANTHER" id="PTHR10961:SF7">
    <property type="entry name" value="FAD DEPENDENT OXIDOREDUCTASE DOMAIN-CONTAINING PROTEIN"/>
    <property type="match status" value="1"/>
</dbReference>
<comment type="similarity">
    <text evidence="2">Belongs to the MSOX/MTOX family.</text>
</comment>
<sequence length="345" mass="38423">MAYVPYYEYIVIGCGGVGSAAVYWLSKRAGKGVLGLEQFKLGHDNGGSQDHSRIIRLCYHDPRYTKIVRDTYKAWEEVERESGLQLVYKTGGLDFTLKGGPQEWLMEEYAKAMDAQNIPYERLDGPEIRRRFPQFEVGAETVGLYQADTGLVDAARGNSTHIQLALAHGATVMDECAVLGIDRMKSGMTMVRTSKGEFRCRRVVVTAGAWINHVLRSVGAHIPVAVTQEQVTYFATPHVKEFTKDRQSLGPIMYSKTCLYTMTMDRHFVIDTLASKGWSDVIVCCGAGHAYKFASLLGKILSELAIDGRTQYPIAEFTMNRPAVTDPNFKPVFYMGKAKPPPAKL</sequence>
<evidence type="ECO:0000256" key="5">
    <source>
        <dbReference type="ARBA" id="ARBA00023002"/>
    </source>
</evidence>
<gene>
    <name evidence="8" type="ORF">BRAFLDRAFT_68491</name>
</gene>
<dbReference type="Gene3D" id="3.30.9.10">
    <property type="entry name" value="D-Amino Acid Oxidase, subunit A, domain 2"/>
    <property type="match status" value="1"/>
</dbReference>
<keyword evidence="6" id="KW-0812">Transmembrane</keyword>
<dbReference type="Gene3D" id="3.50.50.60">
    <property type="entry name" value="FAD/NAD(P)-binding domain"/>
    <property type="match status" value="2"/>
</dbReference>
<dbReference type="eggNOG" id="KOG2820">
    <property type="taxonomic scope" value="Eukaryota"/>
</dbReference>
<keyword evidence="6" id="KW-0472">Membrane</keyword>
<evidence type="ECO:0000256" key="2">
    <source>
        <dbReference type="ARBA" id="ARBA00010989"/>
    </source>
</evidence>
<evidence type="ECO:0000256" key="1">
    <source>
        <dbReference type="ARBA" id="ARBA00001974"/>
    </source>
</evidence>
<reference evidence="8" key="1">
    <citation type="journal article" date="2008" name="Nature">
        <title>The amphioxus genome and the evolution of the chordate karyotype.</title>
        <authorList>
            <consortium name="US DOE Joint Genome Institute (JGI-PGF)"/>
            <person name="Putnam N.H."/>
            <person name="Butts T."/>
            <person name="Ferrier D.E.K."/>
            <person name="Furlong R.F."/>
            <person name="Hellsten U."/>
            <person name="Kawashima T."/>
            <person name="Robinson-Rechavi M."/>
            <person name="Shoguchi E."/>
            <person name="Terry A."/>
            <person name="Yu J.-K."/>
            <person name="Benito-Gutierrez E.L."/>
            <person name="Dubchak I."/>
            <person name="Garcia-Fernandez J."/>
            <person name="Gibson-Brown J.J."/>
            <person name="Grigoriev I.V."/>
            <person name="Horton A.C."/>
            <person name="de Jong P.J."/>
            <person name="Jurka J."/>
            <person name="Kapitonov V.V."/>
            <person name="Kohara Y."/>
            <person name="Kuroki Y."/>
            <person name="Lindquist E."/>
            <person name="Lucas S."/>
            <person name="Osoegawa K."/>
            <person name="Pennacchio L.A."/>
            <person name="Salamov A.A."/>
            <person name="Satou Y."/>
            <person name="Sauka-Spengler T."/>
            <person name="Schmutz J."/>
            <person name="Shin-I T."/>
            <person name="Toyoda A."/>
            <person name="Bronner-Fraser M."/>
            <person name="Fujiyama A."/>
            <person name="Holland L.Z."/>
            <person name="Holland P.W.H."/>
            <person name="Satoh N."/>
            <person name="Rokhsar D.S."/>
        </authorList>
    </citation>
    <scope>NUCLEOTIDE SEQUENCE [LARGE SCALE GENOMIC DNA]</scope>
    <source>
        <strain evidence="8">S238N-H82</strain>
        <tissue evidence="8">Testes</tissue>
    </source>
</reference>
<dbReference type="InterPro" id="IPR036188">
    <property type="entry name" value="FAD/NAD-bd_sf"/>
</dbReference>
<comment type="cofactor">
    <cofactor evidence="1">
        <name>FAD</name>
        <dbReference type="ChEBI" id="CHEBI:57692"/>
    </cofactor>
</comment>
<keyword evidence="6" id="KW-1133">Transmembrane helix</keyword>
<evidence type="ECO:0000313" key="8">
    <source>
        <dbReference type="EMBL" id="EEN50080.1"/>
    </source>
</evidence>
<name>C3ZB43_BRAFL</name>
<feature type="transmembrane region" description="Helical" evidence="6">
    <location>
        <begin position="6"/>
        <end position="25"/>
    </location>
</feature>
<evidence type="ECO:0000259" key="7">
    <source>
        <dbReference type="Pfam" id="PF01266"/>
    </source>
</evidence>
<dbReference type="EMBL" id="GG666603">
    <property type="protein sequence ID" value="EEN50080.1"/>
    <property type="molecule type" value="Genomic_DNA"/>
</dbReference>
<dbReference type="GO" id="GO:0050660">
    <property type="term" value="F:flavin adenine dinucleotide binding"/>
    <property type="evidence" value="ECO:0007669"/>
    <property type="project" value="InterPro"/>
</dbReference>
<dbReference type="SUPFAM" id="SSF51905">
    <property type="entry name" value="FAD/NAD(P)-binding domain"/>
    <property type="match status" value="1"/>
</dbReference>